<dbReference type="PROSITE" id="PS00337">
    <property type="entry name" value="BETA_LACTAMASE_D"/>
    <property type="match status" value="1"/>
</dbReference>
<evidence type="ECO:0000313" key="12">
    <source>
        <dbReference type="EMBL" id="AQX43453.1"/>
    </source>
</evidence>
<dbReference type="RefSeq" id="WP_087587944.1">
    <property type="nucleotide sequence ID" value="NG_054958.1"/>
</dbReference>
<dbReference type="EMBL" id="KX298211">
    <property type="protein sequence ID" value="AQU42628.1"/>
    <property type="molecule type" value="Genomic_DNA"/>
</dbReference>
<gene>
    <name evidence="12" type="primary">blaOXA</name>
    <name evidence="11" type="synonym">blaOXA-48-L</name>
</gene>
<evidence type="ECO:0000256" key="7">
    <source>
        <dbReference type="PIRSR" id="PIRSR602137-50"/>
    </source>
</evidence>
<dbReference type="SUPFAM" id="SSF56601">
    <property type="entry name" value="beta-lactamase/transpeptidase-like"/>
    <property type="match status" value="1"/>
</dbReference>
<evidence type="ECO:0000256" key="6">
    <source>
        <dbReference type="ARBA" id="ARBA00023251"/>
    </source>
</evidence>
<evidence type="ECO:0000256" key="5">
    <source>
        <dbReference type="ARBA" id="ARBA00022801"/>
    </source>
</evidence>
<comment type="similarity">
    <text evidence="2 8">Belongs to the class-D beta-lactamase family.</text>
</comment>
<reference evidence="12" key="2">
    <citation type="submission" date="2017-03" db="EMBL/GenBank/DDBJ databases">
        <title>New OXA-48 variants from Shewanella spp.</title>
        <authorList>
            <person name="Tacao M."/>
            <person name="Araujo S."/>
            <person name="Vendas M."/>
            <person name="Alves A."/>
            <person name="Henriques I."/>
        </authorList>
    </citation>
    <scope>NUCLEOTIDE SEQUENCE</scope>
    <source>
        <strain evidence="12">Sh10</strain>
    </source>
</reference>
<dbReference type="Pfam" id="PF00905">
    <property type="entry name" value="Transpeptidase"/>
    <property type="match status" value="1"/>
</dbReference>
<sequence>MRSFAISTVLVMSSLLASSIIAAPTFASTAVKKEWQETRSWDAIFTQHQVEPQQAKQQQAKPQKTKSQQTSGVVALWNENKQQGYTNNLKRANQGFLPASTFKIPNSLIALDLGVVKDEHQVFKWDGKSRDIATWNRDHNLITGMKYSVVPVYQEFARQIGEARMSKMIASFDYGNEDISGNLDSFWLDGGIRISATEQIDFLRRLYYNKIHASERSQRIVKQAMLTEANSDYIIRAKTGYAVRAEPSIGWWVGWIELDDNVWFFAMNMDIPDAAGLPLRQAITKEVLKLEHVIP</sequence>
<evidence type="ECO:0000256" key="3">
    <source>
        <dbReference type="ARBA" id="ARBA00012865"/>
    </source>
</evidence>
<proteinExistence type="inferred from homology"/>
<dbReference type="NCBIfam" id="NF012161">
    <property type="entry name" value="bla_class_D_main"/>
    <property type="match status" value="1"/>
</dbReference>
<comment type="catalytic activity">
    <reaction evidence="1 8">
        <text>a beta-lactam + H2O = a substituted beta-amino acid</text>
        <dbReference type="Rhea" id="RHEA:20401"/>
        <dbReference type="ChEBI" id="CHEBI:15377"/>
        <dbReference type="ChEBI" id="CHEBI:35627"/>
        <dbReference type="ChEBI" id="CHEBI:140347"/>
        <dbReference type="EC" id="3.5.2.6"/>
    </reaction>
</comment>
<dbReference type="CARD" id="ARO:3005777">
    <property type="molecule name" value="OXA-553"/>
    <property type="mechanism identifier" value="ARO:0001004"/>
    <property type="mechanism name" value="antibiotic inactivation"/>
</dbReference>
<dbReference type="InterPro" id="IPR002137">
    <property type="entry name" value="Beta-lactam_class-D_AS"/>
</dbReference>
<dbReference type="GO" id="GO:0008658">
    <property type="term" value="F:penicillin binding"/>
    <property type="evidence" value="ECO:0007669"/>
    <property type="project" value="InterPro"/>
</dbReference>
<feature type="modified residue" description="N6-carboxylysine" evidence="7">
    <location>
        <position position="103"/>
    </location>
</feature>
<dbReference type="GO" id="GO:0046677">
    <property type="term" value="P:response to antibiotic"/>
    <property type="evidence" value="ECO:0007669"/>
    <property type="project" value="UniProtKB-UniRule"/>
</dbReference>
<keyword evidence="4 9" id="KW-0732">Signal</keyword>
<evidence type="ECO:0000259" key="10">
    <source>
        <dbReference type="Pfam" id="PF00905"/>
    </source>
</evidence>
<dbReference type="GO" id="GO:0008800">
    <property type="term" value="F:beta-lactamase activity"/>
    <property type="evidence" value="ECO:0007669"/>
    <property type="project" value="UniProtKB-UniRule"/>
</dbReference>
<dbReference type="GO" id="GO:0017001">
    <property type="term" value="P:antibiotic catabolic process"/>
    <property type="evidence" value="ECO:0007669"/>
    <property type="project" value="InterPro"/>
</dbReference>
<evidence type="ECO:0000256" key="4">
    <source>
        <dbReference type="ARBA" id="ARBA00022729"/>
    </source>
</evidence>
<dbReference type="GO" id="GO:0005886">
    <property type="term" value="C:plasma membrane"/>
    <property type="evidence" value="ECO:0007669"/>
    <property type="project" value="TreeGrafter"/>
</dbReference>
<dbReference type="EC" id="3.5.2.6" evidence="3 8"/>
<feature type="chain" id="PRO_5012596852" description="Beta-lactamase" evidence="9">
    <location>
        <begin position="23"/>
        <end position="295"/>
    </location>
</feature>
<evidence type="ECO:0000256" key="2">
    <source>
        <dbReference type="ARBA" id="ARBA00007898"/>
    </source>
</evidence>
<feature type="domain" description="Penicillin-binding protein transpeptidase" evidence="10">
    <location>
        <begin position="68"/>
        <end position="289"/>
    </location>
</feature>
<feature type="signal peptide" evidence="9">
    <location>
        <begin position="1"/>
        <end position="22"/>
    </location>
</feature>
<accession>A0A1W5RS23</accession>
<keyword evidence="5 8" id="KW-0378">Hydrolase</keyword>
<protein>
    <recommendedName>
        <fullName evidence="3 8">Beta-lactamase</fullName>
        <ecNumber evidence="3 8">3.5.2.6</ecNumber>
    </recommendedName>
</protein>
<name>A0A1W5RS23_9GAMM</name>
<dbReference type="InterPro" id="IPR050515">
    <property type="entry name" value="Beta-lactam/transpept"/>
</dbReference>
<reference evidence="11" key="1">
    <citation type="submission" date="2016-05" db="EMBL/GenBank/DDBJ databases">
        <title>Shewanella species role as blaOXA-48 genes progenitors.</title>
        <authorList>
            <person name="Tacao M."/>
            <person name="Araujo S."/>
            <person name="Vendas M."/>
            <person name="Alves A."/>
            <person name="Henriques I."/>
        </authorList>
    </citation>
    <scope>NUCLEOTIDE SEQUENCE</scope>
    <source>
        <strain evidence="11">Sh10</strain>
    </source>
</reference>
<dbReference type="Gene3D" id="3.40.710.10">
    <property type="entry name" value="DD-peptidase/beta-lactamase superfamily"/>
    <property type="match status" value="1"/>
</dbReference>
<dbReference type="GO" id="GO:0071555">
    <property type="term" value="P:cell wall organization"/>
    <property type="evidence" value="ECO:0007669"/>
    <property type="project" value="TreeGrafter"/>
</dbReference>
<dbReference type="InterPro" id="IPR012338">
    <property type="entry name" value="Beta-lactam/transpept-like"/>
</dbReference>
<dbReference type="FunFam" id="3.40.710.10:FF:000019">
    <property type="entry name" value="Beta-lactamase"/>
    <property type="match status" value="1"/>
</dbReference>
<dbReference type="PANTHER" id="PTHR30627">
    <property type="entry name" value="PEPTIDOGLYCAN D,D-TRANSPEPTIDASE"/>
    <property type="match status" value="1"/>
</dbReference>
<dbReference type="NCBIfam" id="NF040530">
    <property type="entry name" value="blaOXA-548_like"/>
    <property type="match status" value="1"/>
</dbReference>
<dbReference type="PANTHER" id="PTHR30627:SF6">
    <property type="entry name" value="BETA-LACTAMASE YBXI-RELATED"/>
    <property type="match status" value="1"/>
</dbReference>
<keyword evidence="6 8" id="KW-0046">Antibiotic resistance</keyword>
<evidence type="ECO:0000313" key="11">
    <source>
        <dbReference type="EMBL" id="AQU42628.1"/>
    </source>
</evidence>
<evidence type="ECO:0000256" key="8">
    <source>
        <dbReference type="RuleBase" id="RU361140"/>
    </source>
</evidence>
<evidence type="ECO:0000256" key="1">
    <source>
        <dbReference type="ARBA" id="ARBA00001526"/>
    </source>
</evidence>
<dbReference type="EMBL" id="KY682755">
    <property type="protein sequence ID" value="AQX43453.1"/>
    <property type="molecule type" value="Genomic_DNA"/>
</dbReference>
<dbReference type="InterPro" id="IPR001460">
    <property type="entry name" value="PCN-bd_Tpept"/>
</dbReference>
<dbReference type="AlphaFoldDB" id="A0A1W5RS23"/>
<evidence type="ECO:0000256" key="9">
    <source>
        <dbReference type="SAM" id="SignalP"/>
    </source>
</evidence>
<organism evidence="12">
    <name type="scientific">Shewanella hafniensis</name>
    <dbReference type="NCBI Taxonomy" id="365590"/>
    <lineage>
        <taxon>Bacteria</taxon>
        <taxon>Pseudomonadati</taxon>
        <taxon>Pseudomonadota</taxon>
        <taxon>Gammaproteobacteria</taxon>
        <taxon>Alteromonadales</taxon>
        <taxon>Shewanellaceae</taxon>
        <taxon>Shewanella</taxon>
    </lineage>
</organism>
<feature type="active site" description="Acyl-ester intermediate" evidence="7">
    <location>
        <position position="100"/>
    </location>
</feature>